<dbReference type="Proteomes" id="UP000701801">
    <property type="component" value="Unassembled WGS sequence"/>
</dbReference>
<sequence>MCFGSKAKLKKNPPPAPVPVSRPQGFNQWLESNPYYERPGAPRNHGDIEVVMGLLTIALMELIVEEVQEETEGVVGVVGMEEDVAERRMTGT</sequence>
<dbReference type="AlphaFoldDB" id="A0A9N9LQE8"/>
<dbReference type="OrthoDB" id="10440826at2759"/>
<protein>
    <submittedName>
        <fullName evidence="2">Uncharacterized protein</fullName>
    </submittedName>
</protein>
<name>A0A9N9LQE8_9HELO</name>
<comment type="caution">
    <text evidence="2">The sequence shown here is derived from an EMBL/GenBank/DDBJ whole genome shotgun (WGS) entry which is preliminary data.</text>
</comment>
<proteinExistence type="predicted"/>
<reference evidence="2" key="1">
    <citation type="submission" date="2021-07" db="EMBL/GenBank/DDBJ databases">
        <authorList>
            <person name="Durling M."/>
        </authorList>
    </citation>
    <scope>NUCLEOTIDE SEQUENCE</scope>
</reference>
<keyword evidence="3" id="KW-1185">Reference proteome</keyword>
<dbReference type="EMBL" id="CAJVRM010000190">
    <property type="protein sequence ID" value="CAG8976766.1"/>
    <property type="molecule type" value="Genomic_DNA"/>
</dbReference>
<feature type="region of interest" description="Disordered" evidence="1">
    <location>
        <begin position="1"/>
        <end position="24"/>
    </location>
</feature>
<gene>
    <name evidence="2" type="ORF">HYALB_00008424</name>
</gene>
<organism evidence="2 3">
    <name type="scientific">Hymenoscyphus albidus</name>
    <dbReference type="NCBI Taxonomy" id="595503"/>
    <lineage>
        <taxon>Eukaryota</taxon>
        <taxon>Fungi</taxon>
        <taxon>Dikarya</taxon>
        <taxon>Ascomycota</taxon>
        <taxon>Pezizomycotina</taxon>
        <taxon>Leotiomycetes</taxon>
        <taxon>Helotiales</taxon>
        <taxon>Helotiaceae</taxon>
        <taxon>Hymenoscyphus</taxon>
    </lineage>
</organism>
<accession>A0A9N9LQE8</accession>
<evidence type="ECO:0000313" key="2">
    <source>
        <dbReference type="EMBL" id="CAG8976766.1"/>
    </source>
</evidence>
<evidence type="ECO:0000313" key="3">
    <source>
        <dbReference type="Proteomes" id="UP000701801"/>
    </source>
</evidence>
<evidence type="ECO:0000256" key="1">
    <source>
        <dbReference type="SAM" id="MobiDB-lite"/>
    </source>
</evidence>